<organism evidence="2 3">
    <name type="scientific">Adineta steineri</name>
    <dbReference type="NCBI Taxonomy" id="433720"/>
    <lineage>
        <taxon>Eukaryota</taxon>
        <taxon>Metazoa</taxon>
        <taxon>Spiralia</taxon>
        <taxon>Gnathifera</taxon>
        <taxon>Rotifera</taxon>
        <taxon>Eurotatoria</taxon>
        <taxon>Bdelloidea</taxon>
        <taxon>Adinetida</taxon>
        <taxon>Adinetidae</taxon>
        <taxon>Adineta</taxon>
    </lineage>
</organism>
<feature type="transmembrane region" description="Helical" evidence="1">
    <location>
        <begin position="220"/>
        <end position="239"/>
    </location>
</feature>
<dbReference type="Proteomes" id="UP000663891">
    <property type="component" value="Unassembled WGS sequence"/>
</dbReference>
<name>A0A813N725_9BILA</name>
<accession>A0A813N725</accession>
<evidence type="ECO:0000313" key="2">
    <source>
        <dbReference type="EMBL" id="CAF0734056.1"/>
    </source>
</evidence>
<gene>
    <name evidence="2" type="ORF">VCS650_LOCUS207</name>
</gene>
<protein>
    <submittedName>
        <fullName evidence="2">Uncharacterized protein</fullName>
    </submittedName>
</protein>
<feature type="transmembrane region" description="Helical" evidence="1">
    <location>
        <begin position="74"/>
        <end position="95"/>
    </location>
</feature>
<comment type="caution">
    <text evidence="2">The sequence shown here is derived from an EMBL/GenBank/DDBJ whole genome shotgun (WGS) entry which is preliminary data.</text>
</comment>
<sequence length="366" mass="43555">MHMNQSLLSMQSWSLNDYQFIDFFPNQTILCPIKSKWIHFEEFLFISIGLIITFVITIKIHLTEIRFQDYYALFRCHIMNISIMILLFASFLFNMNSNEIMCRYEQILIQYSSTILLTNILLMTLFRLLKKNFEKKFHLIFFLFFISLILQTIITSLWLIIINIKQIKYHYQTCFHHIQIHFCIHAQQPLLLSTLSIPIIFILTIFNIYRFTKPFAIAQLLEAIISSIGLVMSGSMWYMDLFFSAHPQMPNRYVAFVFLLTYMLPRVWISELERSRITVEEVKPLLHDEVKFQNGNCTIRFNDDDDDDDEEINTHFSRQYYQKDLSQQNSINNPNTKSIIRTNDMSPGEIFSSILDKYDSKSSDYL</sequence>
<feature type="transmembrane region" description="Helical" evidence="1">
    <location>
        <begin position="43"/>
        <end position="62"/>
    </location>
</feature>
<dbReference type="AlphaFoldDB" id="A0A813N725"/>
<dbReference type="EMBL" id="CAJNON010000001">
    <property type="protein sequence ID" value="CAF0734056.1"/>
    <property type="molecule type" value="Genomic_DNA"/>
</dbReference>
<keyword evidence="1" id="KW-1133">Transmembrane helix</keyword>
<evidence type="ECO:0000313" key="3">
    <source>
        <dbReference type="Proteomes" id="UP000663891"/>
    </source>
</evidence>
<feature type="transmembrane region" description="Helical" evidence="1">
    <location>
        <begin position="251"/>
        <end position="269"/>
    </location>
</feature>
<dbReference type="OrthoDB" id="10056027at2759"/>
<feature type="transmembrane region" description="Helical" evidence="1">
    <location>
        <begin position="107"/>
        <end position="129"/>
    </location>
</feature>
<evidence type="ECO:0000256" key="1">
    <source>
        <dbReference type="SAM" id="Phobius"/>
    </source>
</evidence>
<feature type="transmembrane region" description="Helical" evidence="1">
    <location>
        <begin position="190"/>
        <end position="208"/>
    </location>
</feature>
<reference evidence="2" key="1">
    <citation type="submission" date="2021-02" db="EMBL/GenBank/DDBJ databases">
        <authorList>
            <person name="Nowell W R."/>
        </authorList>
    </citation>
    <scope>NUCLEOTIDE SEQUENCE</scope>
</reference>
<keyword evidence="1" id="KW-0472">Membrane</keyword>
<feature type="transmembrane region" description="Helical" evidence="1">
    <location>
        <begin position="141"/>
        <end position="161"/>
    </location>
</feature>
<proteinExistence type="predicted"/>
<keyword evidence="1" id="KW-0812">Transmembrane</keyword>